<feature type="domain" description="HTH marR-type" evidence="4">
    <location>
        <begin position="1"/>
        <end position="138"/>
    </location>
</feature>
<accession>A0ABT1T5Y0</accession>
<dbReference type="InterPro" id="IPR036390">
    <property type="entry name" value="WH_DNA-bd_sf"/>
</dbReference>
<dbReference type="Proteomes" id="UP001204376">
    <property type="component" value="Unassembled WGS sequence"/>
</dbReference>
<dbReference type="PANTHER" id="PTHR42756">
    <property type="entry name" value="TRANSCRIPTIONAL REGULATOR, MARR"/>
    <property type="match status" value="1"/>
</dbReference>
<evidence type="ECO:0000313" key="6">
    <source>
        <dbReference type="Proteomes" id="UP001204376"/>
    </source>
</evidence>
<dbReference type="InterPro" id="IPR023187">
    <property type="entry name" value="Tscrpt_reg_MarR-type_CS"/>
</dbReference>
<dbReference type="InterPro" id="IPR036388">
    <property type="entry name" value="WH-like_DNA-bd_sf"/>
</dbReference>
<dbReference type="EMBL" id="JANHOH010000003">
    <property type="protein sequence ID" value="MCQ6959348.1"/>
    <property type="molecule type" value="Genomic_DNA"/>
</dbReference>
<keyword evidence="1" id="KW-0805">Transcription regulation</keyword>
<organism evidence="5 6">
    <name type="scientific">Mucilaginibacter aquariorum</name>
    <dbReference type="NCBI Taxonomy" id="2967225"/>
    <lineage>
        <taxon>Bacteria</taxon>
        <taxon>Pseudomonadati</taxon>
        <taxon>Bacteroidota</taxon>
        <taxon>Sphingobacteriia</taxon>
        <taxon>Sphingobacteriales</taxon>
        <taxon>Sphingobacteriaceae</taxon>
        <taxon>Mucilaginibacter</taxon>
    </lineage>
</organism>
<evidence type="ECO:0000256" key="2">
    <source>
        <dbReference type="ARBA" id="ARBA00023125"/>
    </source>
</evidence>
<evidence type="ECO:0000313" key="5">
    <source>
        <dbReference type="EMBL" id="MCQ6959348.1"/>
    </source>
</evidence>
<gene>
    <name evidence="5" type="ORF">NPE20_15330</name>
</gene>
<evidence type="ECO:0000256" key="1">
    <source>
        <dbReference type="ARBA" id="ARBA00023015"/>
    </source>
</evidence>
<dbReference type="PROSITE" id="PS01117">
    <property type="entry name" value="HTH_MARR_1"/>
    <property type="match status" value="1"/>
</dbReference>
<dbReference type="Gene3D" id="1.10.10.10">
    <property type="entry name" value="Winged helix-like DNA-binding domain superfamily/Winged helix DNA-binding domain"/>
    <property type="match status" value="1"/>
</dbReference>
<proteinExistence type="predicted"/>
<evidence type="ECO:0000256" key="3">
    <source>
        <dbReference type="ARBA" id="ARBA00023163"/>
    </source>
</evidence>
<keyword evidence="6" id="KW-1185">Reference proteome</keyword>
<dbReference type="PANTHER" id="PTHR42756:SF1">
    <property type="entry name" value="TRANSCRIPTIONAL REPRESSOR OF EMRAB OPERON"/>
    <property type="match status" value="1"/>
</dbReference>
<dbReference type="InterPro" id="IPR000835">
    <property type="entry name" value="HTH_MarR-typ"/>
</dbReference>
<comment type="caution">
    <text evidence="5">The sequence shown here is derived from an EMBL/GenBank/DDBJ whole genome shotgun (WGS) entry which is preliminary data.</text>
</comment>
<protein>
    <submittedName>
        <fullName evidence="5">MarR family transcriptional regulator</fullName>
    </submittedName>
</protein>
<dbReference type="RefSeq" id="WP_256539545.1">
    <property type="nucleotide sequence ID" value="NZ_JANHOH010000003.1"/>
</dbReference>
<keyword evidence="2" id="KW-0238">DNA-binding</keyword>
<keyword evidence="3" id="KW-0804">Transcription</keyword>
<sequence>MDDFKSIGTHLKSLLDDLVINLHTQLNNAGFPEIRPSHGYIFQYINEEGSRITELAGHAKITKQSMSALVYQLEDWGYLKRAADSRDKRGVLFFLTDKGISLQNMSRQINYDFERQWESRLGIANYQKFRENLQKLCISLK</sequence>
<dbReference type="PROSITE" id="PS50995">
    <property type="entry name" value="HTH_MARR_2"/>
    <property type="match status" value="1"/>
</dbReference>
<reference evidence="5 6" key="1">
    <citation type="submission" date="2022-07" db="EMBL/GenBank/DDBJ databases">
        <title>Mucilaginibacter sp. JC4.</title>
        <authorList>
            <person name="Le V."/>
            <person name="Ko S.-R."/>
            <person name="Ahn C.-Y."/>
            <person name="Oh H.-M."/>
        </authorList>
    </citation>
    <scope>NUCLEOTIDE SEQUENCE [LARGE SCALE GENOMIC DNA]</scope>
    <source>
        <strain evidence="5 6">JC4</strain>
    </source>
</reference>
<dbReference type="Pfam" id="PF12802">
    <property type="entry name" value="MarR_2"/>
    <property type="match status" value="1"/>
</dbReference>
<name>A0ABT1T5Y0_9SPHI</name>
<dbReference type="SMART" id="SM00347">
    <property type="entry name" value="HTH_MARR"/>
    <property type="match status" value="1"/>
</dbReference>
<evidence type="ECO:0000259" key="4">
    <source>
        <dbReference type="PROSITE" id="PS50995"/>
    </source>
</evidence>
<dbReference type="SUPFAM" id="SSF46785">
    <property type="entry name" value="Winged helix' DNA-binding domain"/>
    <property type="match status" value="1"/>
</dbReference>